<dbReference type="EMBL" id="SDMP01000007">
    <property type="protein sequence ID" value="RYR50103.1"/>
    <property type="molecule type" value="Genomic_DNA"/>
</dbReference>
<protein>
    <submittedName>
        <fullName evidence="1">Uncharacterized protein</fullName>
    </submittedName>
</protein>
<name>A0A445CGR2_ARAHY</name>
<accession>A0A445CGR2</accession>
<sequence length="104" mass="12175">MEKQQELEWAEAQKIIISEDLLVKAKQQLLFLAEVDRNRCLYGGSVLERATFRYKYCWLPLLAKHVETPMTQEPLVVPLDCEWIWHCHRLNPVCFTASAPKSQC</sequence>
<reference evidence="1 2" key="1">
    <citation type="submission" date="2019-01" db="EMBL/GenBank/DDBJ databases">
        <title>Sequencing of cultivated peanut Arachis hypogaea provides insights into genome evolution and oil improvement.</title>
        <authorList>
            <person name="Chen X."/>
        </authorList>
    </citation>
    <scope>NUCLEOTIDE SEQUENCE [LARGE SCALE GENOMIC DNA]</scope>
    <source>
        <strain evidence="2">cv. Fuhuasheng</strain>
        <tissue evidence="1">Leaves</tissue>
    </source>
</reference>
<dbReference type="AlphaFoldDB" id="A0A445CGR2"/>
<organism evidence="1 2">
    <name type="scientific">Arachis hypogaea</name>
    <name type="common">Peanut</name>
    <dbReference type="NCBI Taxonomy" id="3818"/>
    <lineage>
        <taxon>Eukaryota</taxon>
        <taxon>Viridiplantae</taxon>
        <taxon>Streptophyta</taxon>
        <taxon>Embryophyta</taxon>
        <taxon>Tracheophyta</taxon>
        <taxon>Spermatophyta</taxon>
        <taxon>Magnoliopsida</taxon>
        <taxon>eudicotyledons</taxon>
        <taxon>Gunneridae</taxon>
        <taxon>Pentapetalae</taxon>
        <taxon>rosids</taxon>
        <taxon>fabids</taxon>
        <taxon>Fabales</taxon>
        <taxon>Fabaceae</taxon>
        <taxon>Papilionoideae</taxon>
        <taxon>50 kb inversion clade</taxon>
        <taxon>dalbergioids sensu lato</taxon>
        <taxon>Dalbergieae</taxon>
        <taxon>Pterocarpus clade</taxon>
        <taxon>Arachis</taxon>
    </lineage>
</organism>
<gene>
    <name evidence="1" type="ORF">Ahy_A07g036679</name>
</gene>
<comment type="caution">
    <text evidence="1">The sequence shown here is derived from an EMBL/GenBank/DDBJ whole genome shotgun (WGS) entry which is preliminary data.</text>
</comment>
<evidence type="ECO:0000313" key="1">
    <source>
        <dbReference type="EMBL" id="RYR50103.1"/>
    </source>
</evidence>
<dbReference type="PANTHER" id="PTHR34365">
    <property type="entry name" value="ENOLASE (DUF1399)"/>
    <property type="match status" value="1"/>
</dbReference>
<dbReference type="InterPro" id="IPR009836">
    <property type="entry name" value="GRDP-like"/>
</dbReference>
<dbReference type="Pfam" id="PF07173">
    <property type="entry name" value="GRDP-like"/>
    <property type="match status" value="1"/>
</dbReference>
<dbReference type="PANTHER" id="PTHR34365:SF15">
    <property type="entry name" value="GLYCINE-RICH DOMAIN-CONTAINING PROTEIN 1"/>
    <property type="match status" value="1"/>
</dbReference>
<keyword evidence="2" id="KW-1185">Reference proteome</keyword>
<dbReference type="Proteomes" id="UP000289738">
    <property type="component" value="Chromosome A07"/>
</dbReference>
<proteinExistence type="predicted"/>
<evidence type="ECO:0000313" key="2">
    <source>
        <dbReference type="Proteomes" id="UP000289738"/>
    </source>
</evidence>